<dbReference type="Gene3D" id="3.40.640.10">
    <property type="entry name" value="Type I PLP-dependent aspartate aminotransferase-like (Major domain)"/>
    <property type="match status" value="1"/>
</dbReference>
<organism evidence="7 8">
    <name type="scientific">Rohdeia mirabilis</name>
    <dbReference type="NCBI Taxonomy" id="2528008"/>
    <lineage>
        <taxon>Bacteria</taxon>
        <taxon>Pseudomonadati</taxon>
        <taxon>Planctomycetota</taxon>
        <taxon>Planctomycetia</taxon>
        <taxon>Planctomycetia incertae sedis</taxon>
        <taxon>Rohdeia</taxon>
    </lineage>
</organism>
<reference evidence="7 8" key="1">
    <citation type="submission" date="2019-02" db="EMBL/GenBank/DDBJ databases">
        <title>Deep-cultivation of Planctomycetes and their phenomic and genomic characterization uncovers novel biology.</title>
        <authorList>
            <person name="Wiegand S."/>
            <person name="Jogler M."/>
            <person name="Boedeker C."/>
            <person name="Pinto D."/>
            <person name="Vollmers J."/>
            <person name="Rivas-Marin E."/>
            <person name="Kohn T."/>
            <person name="Peeters S.H."/>
            <person name="Heuer A."/>
            <person name="Rast P."/>
            <person name="Oberbeckmann S."/>
            <person name="Bunk B."/>
            <person name="Jeske O."/>
            <person name="Meyerdierks A."/>
            <person name="Storesund J.E."/>
            <person name="Kallscheuer N."/>
            <person name="Luecker S."/>
            <person name="Lage O.M."/>
            <person name="Pohl T."/>
            <person name="Merkel B.J."/>
            <person name="Hornburger P."/>
            <person name="Mueller R.-W."/>
            <person name="Bruemmer F."/>
            <person name="Labrenz M."/>
            <person name="Spormann A.M."/>
            <person name="Op den Camp H."/>
            <person name="Overmann J."/>
            <person name="Amann R."/>
            <person name="Jetten M.S.M."/>
            <person name="Mascher T."/>
            <person name="Medema M.H."/>
            <person name="Devos D.P."/>
            <person name="Kaster A.-K."/>
            <person name="Ovreas L."/>
            <person name="Rohde M."/>
            <person name="Galperin M.Y."/>
            <person name="Jogler C."/>
        </authorList>
    </citation>
    <scope>NUCLEOTIDE SEQUENCE [LARGE SCALE GENOMIC DNA]</scope>
    <source>
        <strain evidence="7 8">Pla163</strain>
    </source>
</reference>
<accession>A0A518D2D8</accession>
<sequence length="414" mass="44345">MPSGVRVRILSGMRVSQRAERASASITLVLSQRAKELRSSGRDVVDMSVGEPDFPAPPVVQEAAVAKVRSGDVRYTPAAGTPELRAAVARHLSDTRGVPFAAEQVWIGHSAKHALSTACLALFDPGDRLLLPQPGWLSYDEMALIAGLEPVPVAPPPAVDGGSTTGGPDLDALEREAARGARALWINTPSNPTGYVWSRDEIAGAVEIAVRHDLVILSDEIYRRLVYGERPFCSPVEVDPRALERTVIVDGASKAFCMTGYRIGFAAGPKEAIVALTKIGSQMAGSPNAISQAAYLAALASEPPEVERMVATYRERRDRLTEGLRELGLAFPTPHGAFYVLPDVTPWLAGAADAQQLCADLLEEEALVLVPGSAFGAPRHVRLSYVLSDERIASALERLRRFAERRGLLSGTAC</sequence>
<dbReference type="OrthoDB" id="231967at2"/>
<keyword evidence="3 7" id="KW-0032">Aminotransferase</keyword>
<dbReference type="InterPro" id="IPR015424">
    <property type="entry name" value="PyrdxlP-dep_Trfase"/>
</dbReference>
<dbReference type="InterPro" id="IPR050596">
    <property type="entry name" value="AspAT/PAT-like"/>
</dbReference>
<dbReference type="InterPro" id="IPR015421">
    <property type="entry name" value="PyrdxlP-dep_Trfase_major"/>
</dbReference>
<dbReference type="AlphaFoldDB" id="A0A518D2D8"/>
<dbReference type="Proteomes" id="UP000319342">
    <property type="component" value="Chromosome"/>
</dbReference>
<feature type="domain" description="Aminotransferase class I/classII large" evidence="6">
    <location>
        <begin position="43"/>
        <end position="399"/>
    </location>
</feature>
<keyword evidence="8" id="KW-1185">Reference proteome</keyword>
<dbReference type="InterPro" id="IPR015422">
    <property type="entry name" value="PyrdxlP-dep_Trfase_small"/>
</dbReference>
<evidence type="ECO:0000313" key="7">
    <source>
        <dbReference type="EMBL" id="QDU85642.1"/>
    </source>
</evidence>
<dbReference type="GO" id="GO:0004069">
    <property type="term" value="F:L-aspartate:2-oxoglutarate aminotransferase activity"/>
    <property type="evidence" value="ECO:0007669"/>
    <property type="project" value="UniProtKB-EC"/>
</dbReference>
<dbReference type="InterPro" id="IPR004839">
    <property type="entry name" value="Aminotransferase_I/II_large"/>
</dbReference>
<dbReference type="CDD" id="cd00609">
    <property type="entry name" value="AAT_like"/>
    <property type="match status" value="1"/>
</dbReference>
<dbReference type="Pfam" id="PF00155">
    <property type="entry name" value="Aminotran_1_2"/>
    <property type="match status" value="1"/>
</dbReference>
<keyword evidence="4 7" id="KW-0808">Transferase</keyword>
<keyword evidence="5" id="KW-0663">Pyridoxal phosphate</keyword>
<evidence type="ECO:0000256" key="4">
    <source>
        <dbReference type="ARBA" id="ARBA00022679"/>
    </source>
</evidence>
<comment type="similarity">
    <text evidence="2">Belongs to the class-I pyridoxal-phosphate-dependent aminotransferase family.</text>
</comment>
<evidence type="ECO:0000256" key="3">
    <source>
        <dbReference type="ARBA" id="ARBA00022576"/>
    </source>
</evidence>
<dbReference type="PANTHER" id="PTHR46383">
    <property type="entry name" value="ASPARTATE AMINOTRANSFERASE"/>
    <property type="match status" value="1"/>
</dbReference>
<comment type="cofactor">
    <cofactor evidence="1">
        <name>pyridoxal 5'-phosphate</name>
        <dbReference type="ChEBI" id="CHEBI:597326"/>
    </cofactor>
</comment>
<dbReference type="GO" id="GO:0030170">
    <property type="term" value="F:pyridoxal phosphate binding"/>
    <property type="evidence" value="ECO:0007669"/>
    <property type="project" value="InterPro"/>
</dbReference>
<evidence type="ECO:0000259" key="6">
    <source>
        <dbReference type="Pfam" id="PF00155"/>
    </source>
</evidence>
<evidence type="ECO:0000313" key="8">
    <source>
        <dbReference type="Proteomes" id="UP000319342"/>
    </source>
</evidence>
<dbReference type="GO" id="GO:0006520">
    <property type="term" value="P:amino acid metabolic process"/>
    <property type="evidence" value="ECO:0007669"/>
    <property type="project" value="InterPro"/>
</dbReference>
<dbReference type="EMBL" id="CP036290">
    <property type="protein sequence ID" value="QDU85642.1"/>
    <property type="molecule type" value="Genomic_DNA"/>
</dbReference>
<protein>
    <submittedName>
        <fullName evidence="7">Aspartate aminotransferase</fullName>
        <ecNumber evidence="7">2.6.1.1</ecNumber>
    </submittedName>
</protein>
<dbReference type="EC" id="2.6.1.1" evidence="7"/>
<proteinExistence type="inferred from homology"/>
<evidence type="ECO:0000256" key="5">
    <source>
        <dbReference type="ARBA" id="ARBA00022898"/>
    </source>
</evidence>
<dbReference type="Gene3D" id="3.90.1150.10">
    <property type="entry name" value="Aspartate Aminotransferase, domain 1"/>
    <property type="match status" value="1"/>
</dbReference>
<gene>
    <name evidence="7" type="primary">aspC</name>
    <name evidence="7" type="ORF">Pla163_27750</name>
</gene>
<dbReference type="SUPFAM" id="SSF53383">
    <property type="entry name" value="PLP-dependent transferases"/>
    <property type="match status" value="1"/>
</dbReference>
<evidence type="ECO:0000256" key="1">
    <source>
        <dbReference type="ARBA" id="ARBA00001933"/>
    </source>
</evidence>
<dbReference type="PANTHER" id="PTHR46383:SF1">
    <property type="entry name" value="ASPARTATE AMINOTRANSFERASE"/>
    <property type="match status" value="1"/>
</dbReference>
<evidence type="ECO:0000256" key="2">
    <source>
        <dbReference type="ARBA" id="ARBA00007441"/>
    </source>
</evidence>
<name>A0A518D2D8_9BACT</name>